<gene>
    <name evidence="7" type="ORF">COU16_00550</name>
</gene>
<evidence type="ECO:0000256" key="4">
    <source>
        <dbReference type="ARBA" id="ARBA00022833"/>
    </source>
</evidence>
<dbReference type="Proteomes" id="UP000229344">
    <property type="component" value="Unassembled WGS sequence"/>
</dbReference>
<evidence type="ECO:0000313" key="8">
    <source>
        <dbReference type="Proteomes" id="UP000229344"/>
    </source>
</evidence>
<proteinExistence type="predicted"/>
<keyword evidence="5" id="KW-0175">Coiled coil</keyword>
<dbReference type="InterPro" id="IPR001818">
    <property type="entry name" value="Pept_M10_metallopeptidase"/>
</dbReference>
<dbReference type="EMBL" id="PFBI01000003">
    <property type="protein sequence ID" value="PIR84863.1"/>
    <property type="molecule type" value="Genomic_DNA"/>
</dbReference>
<dbReference type="SUPFAM" id="SSF55486">
    <property type="entry name" value="Metalloproteases ('zincins'), catalytic domain"/>
    <property type="match status" value="1"/>
</dbReference>
<dbReference type="AlphaFoldDB" id="A0A2H0UEM4"/>
<feature type="domain" description="Peptidase M10 metallopeptidase" evidence="6">
    <location>
        <begin position="223"/>
        <end position="293"/>
    </location>
</feature>
<accession>A0A2H0UEM4</accession>
<dbReference type="PANTHER" id="PTHR10201">
    <property type="entry name" value="MATRIX METALLOPROTEINASE"/>
    <property type="match status" value="1"/>
</dbReference>
<comment type="caution">
    <text evidence="7">The sequence shown here is derived from an EMBL/GenBank/DDBJ whole genome shotgun (WGS) entry which is preliminary data.</text>
</comment>
<organism evidence="7 8">
    <name type="scientific">Candidatus Kaiserbacteria bacterium CG10_big_fil_rev_8_21_14_0_10_47_16</name>
    <dbReference type="NCBI Taxonomy" id="1974608"/>
    <lineage>
        <taxon>Bacteria</taxon>
        <taxon>Candidatus Kaiseribacteriota</taxon>
    </lineage>
</organism>
<evidence type="ECO:0000256" key="1">
    <source>
        <dbReference type="ARBA" id="ARBA00022670"/>
    </source>
</evidence>
<protein>
    <recommendedName>
        <fullName evidence="6">Peptidase M10 metallopeptidase domain-containing protein</fullName>
    </recommendedName>
</protein>
<dbReference type="PANTHER" id="PTHR10201:SF322">
    <property type="entry name" value="MATRIX METALLOPROTEINASE-18"/>
    <property type="match status" value="1"/>
</dbReference>
<name>A0A2H0UEM4_9BACT</name>
<dbReference type="GO" id="GO:0030198">
    <property type="term" value="P:extracellular matrix organization"/>
    <property type="evidence" value="ECO:0007669"/>
    <property type="project" value="TreeGrafter"/>
</dbReference>
<sequence length="309" mass="34910">MRRNILPALLIVALIGGAYVWYANAGMPCRTPLTYSIGTIDPRFNLSEEEVRAALADAEALWEDAAGEDLFVYDEKSSVTVNLTYDDRQQLTDQQQYLSATLEQRKELSEEVKQKYDELLAEYKTLKVTYEARVRAYESRLDVYERNVEKWNAQGGAPTDEYAALNAEKKSLAAEQKKLQQDGAKLNGLVSDLNALGEQGNGLVTTYNNIAQKYNDQFGSNGHDEQFTQGDYQKNVITIYEYRNAEELRLVLAHEFGHALGLDHVDDSTSIMYFLMNDQQLTKGISSSDMAELRAVCDASPTEHFLRAW</sequence>
<keyword evidence="3" id="KW-0378">Hydrolase</keyword>
<evidence type="ECO:0000256" key="2">
    <source>
        <dbReference type="ARBA" id="ARBA00022723"/>
    </source>
</evidence>
<dbReference type="Pfam" id="PF00413">
    <property type="entry name" value="Peptidase_M10"/>
    <property type="match status" value="1"/>
</dbReference>
<dbReference type="InterPro" id="IPR024079">
    <property type="entry name" value="MetalloPept_cat_dom_sf"/>
</dbReference>
<evidence type="ECO:0000259" key="6">
    <source>
        <dbReference type="Pfam" id="PF00413"/>
    </source>
</evidence>
<keyword evidence="1" id="KW-0645">Protease</keyword>
<keyword evidence="2" id="KW-0479">Metal-binding</keyword>
<dbReference type="GO" id="GO:0006508">
    <property type="term" value="P:proteolysis"/>
    <property type="evidence" value="ECO:0007669"/>
    <property type="project" value="UniProtKB-KW"/>
</dbReference>
<evidence type="ECO:0000313" key="7">
    <source>
        <dbReference type="EMBL" id="PIR84863.1"/>
    </source>
</evidence>
<dbReference type="GO" id="GO:0008270">
    <property type="term" value="F:zinc ion binding"/>
    <property type="evidence" value="ECO:0007669"/>
    <property type="project" value="InterPro"/>
</dbReference>
<evidence type="ECO:0000256" key="3">
    <source>
        <dbReference type="ARBA" id="ARBA00022801"/>
    </source>
</evidence>
<dbReference type="GO" id="GO:0005615">
    <property type="term" value="C:extracellular space"/>
    <property type="evidence" value="ECO:0007669"/>
    <property type="project" value="TreeGrafter"/>
</dbReference>
<dbReference type="GO" id="GO:0004222">
    <property type="term" value="F:metalloendopeptidase activity"/>
    <property type="evidence" value="ECO:0007669"/>
    <property type="project" value="InterPro"/>
</dbReference>
<keyword evidence="4" id="KW-0862">Zinc</keyword>
<reference evidence="8" key="1">
    <citation type="submission" date="2017-09" db="EMBL/GenBank/DDBJ databases">
        <title>Depth-based differentiation of microbial function through sediment-hosted aquifers and enrichment of novel symbionts in the deep terrestrial subsurface.</title>
        <authorList>
            <person name="Probst A.J."/>
            <person name="Ladd B."/>
            <person name="Jarett J.K."/>
            <person name="Geller-Mcgrath D.E."/>
            <person name="Sieber C.M.K."/>
            <person name="Emerson J.B."/>
            <person name="Anantharaman K."/>
            <person name="Thomas B.C."/>
            <person name="Malmstrom R."/>
            <person name="Stieglmeier M."/>
            <person name="Klingl A."/>
            <person name="Woyke T."/>
            <person name="Ryan C.M."/>
            <person name="Banfield J.F."/>
        </authorList>
    </citation>
    <scope>NUCLEOTIDE SEQUENCE [LARGE SCALE GENOMIC DNA]</scope>
</reference>
<dbReference type="Gene3D" id="3.40.390.10">
    <property type="entry name" value="Collagenase (Catalytic Domain)"/>
    <property type="match status" value="1"/>
</dbReference>
<evidence type="ECO:0000256" key="5">
    <source>
        <dbReference type="SAM" id="Coils"/>
    </source>
</evidence>
<dbReference type="GO" id="GO:0030574">
    <property type="term" value="P:collagen catabolic process"/>
    <property type="evidence" value="ECO:0007669"/>
    <property type="project" value="TreeGrafter"/>
</dbReference>
<feature type="coiled-coil region" evidence="5">
    <location>
        <begin position="98"/>
        <end position="182"/>
    </location>
</feature>
<dbReference type="GO" id="GO:0031012">
    <property type="term" value="C:extracellular matrix"/>
    <property type="evidence" value="ECO:0007669"/>
    <property type="project" value="InterPro"/>
</dbReference>